<evidence type="ECO:0000313" key="3">
    <source>
        <dbReference type="Proteomes" id="UP000828390"/>
    </source>
</evidence>
<dbReference type="EMBL" id="JAIWYP010000002">
    <property type="protein sequence ID" value="KAH3867129.1"/>
    <property type="molecule type" value="Genomic_DNA"/>
</dbReference>
<feature type="compositionally biased region" description="Basic and acidic residues" evidence="1">
    <location>
        <begin position="20"/>
        <end position="32"/>
    </location>
</feature>
<keyword evidence="3" id="KW-1185">Reference proteome</keyword>
<evidence type="ECO:0000256" key="1">
    <source>
        <dbReference type="SAM" id="MobiDB-lite"/>
    </source>
</evidence>
<accession>A0A9D4M0J2</accession>
<dbReference type="Proteomes" id="UP000828390">
    <property type="component" value="Unassembled WGS sequence"/>
</dbReference>
<organism evidence="2 3">
    <name type="scientific">Dreissena polymorpha</name>
    <name type="common">Zebra mussel</name>
    <name type="synonym">Mytilus polymorpha</name>
    <dbReference type="NCBI Taxonomy" id="45954"/>
    <lineage>
        <taxon>Eukaryota</taxon>
        <taxon>Metazoa</taxon>
        <taxon>Spiralia</taxon>
        <taxon>Lophotrochozoa</taxon>
        <taxon>Mollusca</taxon>
        <taxon>Bivalvia</taxon>
        <taxon>Autobranchia</taxon>
        <taxon>Heteroconchia</taxon>
        <taxon>Euheterodonta</taxon>
        <taxon>Imparidentia</taxon>
        <taxon>Neoheterodontei</taxon>
        <taxon>Myida</taxon>
        <taxon>Dreissenoidea</taxon>
        <taxon>Dreissenidae</taxon>
        <taxon>Dreissena</taxon>
    </lineage>
</organism>
<comment type="caution">
    <text evidence="2">The sequence shown here is derived from an EMBL/GenBank/DDBJ whole genome shotgun (WGS) entry which is preliminary data.</text>
</comment>
<feature type="region of interest" description="Disordered" evidence="1">
    <location>
        <begin position="1"/>
        <end position="33"/>
    </location>
</feature>
<reference evidence="2" key="2">
    <citation type="submission" date="2020-11" db="EMBL/GenBank/DDBJ databases">
        <authorList>
            <person name="McCartney M.A."/>
            <person name="Auch B."/>
            <person name="Kono T."/>
            <person name="Mallez S."/>
            <person name="Becker A."/>
            <person name="Gohl D.M."/>
            <person name="Silverstein K.A.T."/>
            <person name="Koren S."/>
            <person name="Bechman K.B."/>
            <person name="Herman A."/>
            <person name="Abrahante J.E."/>
            <person name="Garbe J."/>
        </authorList>
    </citation>
    <scope>NUCLEOTIDE SEQUENCE</scope>
    <source>
        <strain evidence="2">Duluth1</strain>
        <tissue evidence="2">Whole animal</tissue>
    </source>
</reference>
<reference evidence="2" key="1">
    <citation type="journal article" date="2019" name="bioRxiv">
        <title>The Genome of the Zebra Mussel, Dreissena polymorpha: A Resource for Invasive Species Research.</title>
        <authorList>
            <person name="McCartney M.A."/>
            <person name="Auch B."/>
            <person name="Kono T."/>
            <person name="Mallez S."/>
            <person name="Zhang Y."/>
            <person name="Obille A."/>
            <person name="Becker A."/>
            <person name="Abrahante J.E."/>
            <person name="Garbe J."/>
            <person name="Badalamenti J.P."/>
            <person name="Herman A."/>
            <person name="Mangelson H."/>
            <person name="Liachko I."/>
            <person name="Sullivan S."/>
            <person name="Sone E.D."/>
            <person name="Koren S."/>
            <person name="Silverstein K.A.T."/>
            <person name="Beckman K.B."/>
            <person name="Gohl D.M."/>
        </authorList>
    </citation>
    <scope>NUCLEOTIDE SEQUENCE</scope>
    <source>
        <strain evidence="2">Duluth1</strain>
        <tissue evidence="2">Whole animal</tissue>
    </source>
</reference>
<proteinExistence type="predicted"/>
<sequence>AERQSVRQAGRQAGRQASRQTDKQEDRHKAKSDTAVYSLVEHDLVDITIDMMWYQC</sequence>
<name>A0A9D4M0J2_DREPO</name>
<protein>
    <submittedName>
        <fullName evidence="2">Uncharacterized protein</fullName>
    </submittedName>
</protein>
<gene>
    <name evidence="2" type="ORF">DPMN_030254</name>
</gene>
<dbReference type="AlphaFoldDB" id="A0A9D4M0J2"/>
<feature type="non-terminal residue" evidence="2">
    <location>
        <position position="1"/>
    </location>
</feature>
<evidence type="ECO:0000313" key="2">
    <source>
        <dbReference type="EMBL" id="KAH3867129.1"/>
    </source>
</evidence>